<dbReference type="AlphaFoldDB" id="A0A0A8YWM1"/>
<name>A0A0A8YWM1_ARUDO</name>
<proteinExistence type="predicted"/>
<sequence length="33" mass="3467">MPSNSTIILVLSYLARQLSVFVRQSTRGGASGG</sequence>
<reference evidence="1" key="2">
    <citation type="journal article" date="2015" name="Data Brief">
        <title>Shoot transcriptome of the giant reed, Arundo donax.</title>
        <authorList>
            <person name="Barrero R.A."/>
            <person name="Guerrero F.D."/>
            <person name="Moolhuijzen P."/>
            <person name="Goolsby J.A."/>
            <person name="Tidwell J."/>
            <person name="Bellgard S.E."/>
            <person name="Bellgard M.I."/>
        </authorList>
    </citation>
    <scope>NUCLEOTIDE SEQUENCE</scope>
    <source>
        <tissue evidence="1">Shoot tissue taken approximately 20 cm above the soil surface</tissue>
    </source>
</reference>
<protein>
    <submittedName>
        <fullName evidence="1">Uncharacterized protein</fullName>
    </submittedName>
</protein>
<dbReference type="EMBL" id="GBRH01269000">
    <property type="protein sequence ID" value="JAD28895.1"/>
    <property type="molecule type" value="Transcribed_RNA"/>
</dbReference>
<accession>A0A0A8YWM1</accession>
<organism evidence="1">
    <name type="scientific">Arundo donax</name>
    <name type="common">Giant reed</name>
    <name type="synonym">Donax arundinaceus</name>
    <dbReference type="NCBI Taxonomy" id="35708"/>
    <lineage>
        <taxon>Eukaryota</taxon>
        <taxon>Viridiplantae</taxon>
        <taxon>Streptophyta</taxon>
        <taxon>Embryophyta</taxon>
        <taxon>Tracheophyta</taxon>
        <taxon>Spermatophyta</taxon>
        <taxon>Magnoliopsida</taxon>
        <taxon>Liliopsida</taxon>
        <taxon>Poales</taxon>
        <taxon>Poaceae</taxon>
        <taxon>PACMAD clade</taxon>
        <taxon>Arundinoideae</taxon>
        <taxon>Arundineae</taxon>
        <taxon>Arundo</taxon>
    </lineage>
</organism>
<evidence type="ECO:0000313" key="1">
    <source>
        <dbReference type="EMBL" id="JAD28895.1"/>
    </source>
</evidence>
<reference evidence="1" key="1">
    <citation type="submission" date="2014-09" db="EMBL/GenBank/DDBJ databases">
        <authorList>
            <person name="Magalhaes I.L.F."/>
            <person name="Oliveira U."/>
            <person name="Santos F.R."/>
            <person name="Vidigal T.H.D.A."/>
            <person name="Brescovit A.D."/>
            <person name="Santos A.J."/>
        </authorList>
    </citation>
    <scope>NUCLEOTIDE SEQUENCE</scope>
    <source>
        <tissue evidence="1">Shoot tissue taken approximately 20 cm above the soil surface</tissue>
    </source>
</reference>